<sequence length="344" mass="38010">MAPPVTPSPHRFLLAKTNTTSTQQTPSPSPSQFNSAPRFNVPSISARPVLQDCPQTIPPPLRHSIFAGSIAKDYDSIELDAKNRSQQSYSKARFTRLFSRQDEEKINESSPKRKKLLLPSELEGKENESVVDEIQDISNHLVSNVNSSLPLHPFTPKSQAMARISRFKNTPTFNSVTSSETQDAGSSFIKPPIFRPSESVPEHYCSTIDPQLIQFSPHRRGHKYISGGLAATLQGWLLNIENHKPSQPGGISPMLMNVIVDDFIYGGITGMILISGNTSLREGEVSKEVPSKVKLLLAGKGTGTESQSYRQIVKGSTIGIRAPTWQVNIKEEKWNIAVEWVIVL</sequence>
<accession>A0A381LDZ7</accession>
<name>A0A381LDZ7_BLUGR</name>
<proteinExistence type="predicted"/>
<evidence type="ECO:0000313" key="2">
    <source>
        <dbReference type="EMBL" id="SUZ12139.1"/>
    </source>
</evidence>
<feature type="compositionally biased region" description="Low complexity" evidence="1">
    <location>
        <begin position="19"/>
        <end position="32"/>
    </location>
</feature>
<organism evidence="2">
    <name type="scientific">Blumeria graminis f. sp. tritici 96224</name>
    <dbReference type="NCBI Taxonomy" id="1268274"/>
    <lineage>
        <taxon>Eukaryota</taxon>
        <taxon>Fungi</taxon>
        <taxon>Dikarya</taxon>
        <taxon>Ascomycota</taxon>
        <taxon>Pezizomycotina</taxon>
        <taxon>Leotiomycetes</taxon>
        <taxon>Erysiphales</taxon>
        <taxon>Erysiphaceae</taxon>
        <taxon>Blumeria</taxon>
    </lineage>
</organism>
<dbReference type="EMBL" id="UIGY01000161">
    <property type="protein sequence ID" value="SUZ12139.1"/>
    <property type="molecule type" value="Genomic_DNA"/>
</dbReference>
<evidence type="ECO:0000256" key="1">
    <source>
        <dbReference type="SAM" id="MobiDB-lite"/>
    </source>
</evidence>
<dbReference type="AlphaFoldDB" id="A0A381LDZ7"/>
<dbReference type="OrthoDB" id="5389296at2759"/>
<feature type="region of interest" description="Disordered" evidence="1">
    <location>
        <begin position="1"/>
        <end position="40"/>
    </location>
</feature>
<protein>
    <submittedName>
        <fullName evidence="2">Bgt-2902</fullName>
    </submittedName>
</protein>
<reference evidence="2" key="1">
    <citation type="submission" date="2018-07" db="EMBL/GenBank/DDBJ databases">
        <authorList>
            <person name="Quirk P.G."/>
            <person name="Krulwich T.A."/>
        </authorList>
    </citation>
    <scope>NUCLEOTIDE SEQUENCE</scope>
    <source>
        <strain evidence="2">96224</strain>
    </source>
</reference>
<gene>
    <name evidence="2" type="ORF">BGT96224V2_LOCUS5202</name>
</gene>